<dbReference type="Proteomes" id="UP000005806">
    <property type="component" value="Unassembled WGS sequence"/>
</dbReference>
<gene>
    <name evidence="3" type="ORF">MICCA_2170027</name>
</gene>
<dbReference type="PANTHER" id="PTHR47691:SF3">
    <property type="entry name" value="HTH-TYPE TRANSCRIPTIONAL REGULATOR RV0890C-RELATED"/>
    <property type="match status" value="1"/>
</dbReference>
<dbReference type="Gene3D" id="3.40.50.300">
    <property type="entry name" value="P-loop containing nucleotide triphosphate hydrolases"/>
    <property type="match status" value="1"/>
</dbReference>
<dbReference type="EMBL" id="CAIH01000132">
    <property type="protein sequence ID" value="CCH92317.1"/>
    <property type="molecule type" value="Genomic_DNA"/>
</dbReference>
<protein>
    <submittedName>
        <fullName evidence="3">WD repeat protein</fullName>
    </submittedName>
</protein>
<dbReference type="Pfam" id="PF26355">
    <property type="entry name" value="HTH_VMAP-M9"/>
    <property type="match status" value="1"/>
</dbReference>
<evidence type="ECO:0000313" key="4">
    <source>
        <dbReference type="Proteomes" id="UP000005806"/>
    </source>
</evidence>
<evidence type="ECO:0000259" key="1">
    <source>
        <dbReference type="Pfam" id="PF00931"/>
    </source>
</evidence>
<dbReference type="PRINTS" id="PR00364">
    <property type="entry name" value="DISEASERSIST"/>
</dbReference>
<dbReference type="GO" id="GO:0043531">
    <property type="term" value="F:ADP binding"/>
    <property type="evidence" value="ECO:0007669"/>
    <property type="project" value="InterPro"/>
</dbReference>
<dbReference type="SUPFAM" id="SSF52540">
    <property type="entry name" value="P-loop containing nucleoside triphosphate hydrolases"/>
    <property type="match status" value="1"/>
</dbReference>
<dbReference type="AlphaFoldDB" id="A0A822LB29"/>
<dbReference type="PANTHER" id="PTHR47691">
    <property type="entry name" value="REGULATOR-RELATED"/>
    <property type="match status" value="1"/>
</dbReference>
<accession>A0A822LB29</accession>
<dbReference type="InterPro" id="IPR002182">
    <property type="entry name" value="NB-ARC"/>
</dbReference>
<evidence type="ECO:0000259" key="2">
    <source>
        <dbReference type="Pfam" id="PF26355"/>
    </source>
</evidence>
<feature type="domain" description="NB-ARC" evidence="1">
    <location>
        <begin position="139"/>
        <end position="240"/>
    </location>
</feature>
<organism evidence="3 4">
    <name type="scientific">Microcystis aeruginosa PCC 9432</name>
    <dbReference type="NCBI Taxonomy" id="1160280"/>
    <lineage>
        <taxon>Bacteria</taxon>
        <taxon>Bacillati</taxon>
        <taxon>Cyanobacteriota</taxon>
        <taxon>Cyanophyceae</taxon>
        <taxon>Oscillatoriophycideae</taxon>
        <taxon>Chroococcales</taxon>
        <taxon>Microcystaceae</taxon>
        <taxon>Microcystis</taxon>
    </lineage>
</organism>
<proteinExistence type="predicted"/>
<name>A0A822LB29_MICAE</name>
<dbReference type="InterPro" id="IPR058651">
    <property type="entry name" value="HTH_VMAP-M9"/>
</dbReference>
<dbReference type="RefSeq" id="WP_004158485.1">
    <property type="nucleotide sequence ID" value="NZ_HE972565.1"/>
</dbReference>
<reference evidence="3 4" key="1">
    <citation type="submission" date="2012-04" db="EMBL/GenBank/DDBJ databases">
        <authorList>
            <person name="Genoscope - CEA"/>
        </authorList>
    </citation>
    <scope>NUCLEOTIDE SEQUENCE [LARGE SCALE GENOMIC DNA]</scope>
    <source>
        <strain evidence="3 4">9432</strain>
    </source>
</reference>
<sequence length="446" mass="51436">MIDIQEIVNIADELIFSHIGEHLNDLQKTVLLGTIQGKSYLEIASEAQYTEKYIKDTAGKLWKILSESVGEKVKKSNVKATIERCYYSSNNIFQGIQINSGNICRDTSSDMHSHQEKTVNHEDLSDAPNIENFYGRMEELKELEQKIIQEKCNLINIVGVKGIGKTALSLNLVAIIKPHFDYVIYKSLKSLPTLSQLIREIISVSHELDSDNYNNDSSDKITQFKEILKKHRYLIILDDVNWVFSPIQSLGSYKKGYEEYSILLTILSQTQYQSCIIINSCEYIRELNDTMILELSGLGNESKHIINDYSLQGKEYYEELISIYEGNPLYLKIISSLIRDLFAGNIAEFLSYEQPFFDHDLIDVLRETLSFLITSEIQLLKFLANQRDRISMNQIKKHPNILSSKELINNLQSLKRRLMISLEQQDDQIYVAIPFIIKNFIISYID</sequence>
<dbReference type="Pfam" id="PF00931">
    <property type="entry name" value="NB-ARC"/>
    <property type="match status" value="1"/>
</dbReference>
<dbReference type="InterPro" id="IPR027417">
    <property type="entry name" value="P-loop_NTPase"/>
</dbReference>
<comment type="caution">
    <text evidence="3">The sequence shown here is derived from an EMBL/GenBank/DDBJ whole genome shotgun (WGS) entry which is preliminary data.</text>
</comment>
<evidence type="ECO:0000313" key="3">
    <source>
        <dbReference type="EMBL" id="CCH92317.1"/>
    </source>
</evidence>
<feature type="domain" description="vWA-MoxR associated protein N-terminal HTH" evidence="2">
    <location>
        <begin position="3"/>
        <end position="84"/>
    </location>
</feature>